<keyword evidence="7 10" id="KW-0460">Magnesium</keyword>
<dbReference type="InterPro" id="IPR024932">
    <property type="entry name" value="ApbE"/>
</dbReference>
<feature type="binding site" evidence="11">
    <location>
        <position position="178"/>
    </location>
    <ligand>
        <name>Mg(2+)</name>
        <dbReference type="ChEBI" id="CHEBI:18420"/>
    </ligand>
</feature>
<accession>A0A7V3E5J6</accession>
<evidence type="ECO:0000256" key="12">
    <source>
        <dbReference type="SAM" id="Phobius"/>
    </source>
</evidence>
<protein>
    <recommendedName>
        <fullName evidence="2 10">FAD:protein FMN transferase</fullName>
        <ecNumber evidence="1 10">2.7.1.180</ecNumber>
    </recommendedName>
    <alternativeName>
        <fullName evidence="8 10">Flavin transferase</fullName>
    </alternativeName>
</protein>
<comment type="cofactor">
    <cofactor evidence="11">
        <name>Mg(2+)</name>
        <dbReference type="ChEBI" id="CHEBI:18420"/>
    </cofactor>
    <cofactor evidence="11">
        <name>Mn(2+)</name>
        <dbReference type="ChEBI" id="CHEBI:29035"/>
    </cofactor>
    <text evidence="11">Magnesium. Can also use manganese.</text>
</comment>
<feature type="binding site" evidence="11">
    <location>
        <position position="289"/>
    </location>
    <ligand>
        <name>Mg(2+)</name>
        <dbReference type="ChEBI" id="CHEBI:18420"/>
    </ligand>
</feature>
<dbReference type="InterPro" id="IPR003374">
    <property type="entry name" value="ApbE-like_sf"/>
</dbReference>
<evidence type="ECO:0000256" key="4">
    <source>
        <dbReference type="ARBA" id="ARBA00022679"/>
    </source>
</evidence>
<gene>
    <name evidence="13" type="ORF">ENS31_00430</name>
</gene>
<keyword evidence="5 10" id="KW-0479">Metal-binding</keyword>
<reference evidence="13" key="1">
    <citation type="journal article" date="2020" name="mSystems">
        <title>Genome- and Community-Level Interaction Insights into Carbon Utilization and Element Cycling Functions of Hydrothermarchaeota in Hydrothermal Sediment.</title>
        <authorList>
            <person name="Zhou Z."/>
            <person name="Liu Y."/>
            <person name="Xu W."/>
            <person name="Pan J."/>
            <person name="Luo Z.H."/>
            <person name="Li M."/>
        </authorList>
    </citation>
    <scope>NUCLEOTIDE SEQUENCE [LARGE SCALE GENOMIC DNA]</scope>
    <source>
        <strain evidence="13">SpSt-479</strain>
    </source>
</reference>
<dbReference type="GO" id="GO:0046872">
    <property type="term" value="F:metal ion binding"/>
    <property type="evidence" value="ECO:0007669"/>
    <property type="project" value="UniProtKB-UniRule"/>
</dbReference>
<feature type="transmembrane region" description="Helical" evidence="12">
    <location>
        <begin position="7"/>
        <end position="25"/>
    </location>
</feature>
<feature type="binding site" evidence="11">
    <location>
        <position position="285"/>
    </location>
    <ligand>
        <name>Mg(2+)</name>
        <dbReference type="ChEBI" id="CHEBI:18420"/>
    </ligand>
</feature>
<evidence type="ECO:0000256" key="5">
    <source>
        <dbReference type="ARBA" id="ARBA00022723"/>
    </source>
</evidence>
<dbReference type="Gene3D" id="3.10.520.10">
    <property type="entry name" value="ApbE-like domains"/>
    <property type="match status" value="1"/>
</dbReference>
<dbReference type="EC" id="2.7.1.180" evidence="1 10"/>
<proteinExistence type="inferred from homology"/>
<evidence type="ECO:0000256" key="7">
    <source>
        <dbReference type="ARBA" id="ARBA00022842"/>
    </source>
</evidence>
<dbReference type="EMBL" id="DSUJ01000002">
    <property type="protein sequence ID" value="HFI89975.1"/>
    <property type="molecule type" value="Genomic_DNA"/>
</dbReference>
<name>A0A7V3E5J6_9BACT</name>
<keyword evidence="12" id="KW-0472">Membrane</keyword>
<evidence type="ECO:0000256" key="3">
    <source>
        <dbReference type="ARBA" id="ARBA00022630"/>
    </source>
</evidence>
<keyword evidence="12" id="KW-0812">Transmembrane</keyword>
<evidence type="ECO:0000256" key="9">
    <source>
        <dbReference type="ARBA" id="ARBA00048540"/>
    </source>
</evidence>
<dbReference type="GO" id="GO:0016740">
    <property type="term" value="F:transferase activity"/>
    <property type="evidence" value="ECO:0007669"/>
    <property type="project" value="UniProtKB-UniRule"/>
</dbReference>
<dbReference type="SUPFAM" id="SSF143631">
    <property type="entry name" value="ApbE-like"/>
    <property type="match status" value="1"/>
</dbReference>
<comment type="caution">
    <text evidence="13">The sequence shown here is derived from an EMBL/GenBank/DDBJ whole genome shotgun (WGS) entry which is preliminary data.</text>
</comment>
<sequence length="332" mass="37003">MTNYYKGKIYIIVTVVLFLIGFFIAKNSSNELKTFKRTQILLGTVVEIQVRDKDEQKVENAITKAFAEIKRIDDLFTTYNEDSPVWKINYSADTVLKIDDEIYNLLLLCDSVTKISDSCFDVSLDNLTKAWGFYTENPKLPSKAAIDSALNISGWNNIKLIGNDTIVKKKNVGLNFGAIAKGYAVDRAIEILKTTGIESALVNAGGEIKVIGKDWKVGIQHPRDERDIIAVVKLDNNSVATSGDYEQFFEVDGIRYHHILNPKNGFPAKGLQSVTIINQSNTFADALATAVFVMGKDEGIKLIESLDDTEGMIVDRNGKIFYSSGFEKFKVK</sequence>
<dbReference type="PIRSF" id="PIRSF006268">
    <property type="entry name" value="ApbE"/>
    <property type="match status" value="1"/>
</dbReference>
<keyword evidence="12" id="KW-1133">Transmembrane helix</keyword>
<evidence type="ECO:0000256" key="11">
    <source>
        <dbReference type="PIRSR" id="PIRSR006268-2"/>
    </source>
</evidence>
<dbReference type="AlphaFoldDB" id="A0A7V3E5J6"/>
<organism evidence="13">
    <name type="scientific">Ignavibacterium album</name>
    <dbReference type="NCBI Taxonomy" id="591197"/>
    <lineage>
        <taxon>Bacteria</taxon>
        <taxon>Pseudomonadati</taxon>
        <taxon>Ignavibacteriota</taxon>
        <taxon>Ignavibacteria</taxon>
        <taxon>Ignavibacteriales</taxon>
        <taxon>Ignavibacteriaceae</taxon>
        <taxon>Ignavibacterium</taxon>
    </lineage>
</organism>
<evidence type="ECO:0000256" key="8">
    <source>
        <dbReference type="ARBA" id="ARBA00031306"/>
    </source>
</evidence>
<comment type="similarity">
    <text evidence="10">Belongs to the ApbE family.</text>
</comment>
<dbReference type="Pfam" id="PF02424">
    <property type="entry name" value="ApbE"/>
    <property type="match status" value="1"/>
</dbReference>
<dbReference type="PANTHER" id="PTHR30040:SF2">
    <property type="entry name" value="FAD:PROTEIN FMN TRANSFERASE"/>
    <property type="match status" value="1"/>
</dbReference>
<keyword evidence="4 10" id="KW-0808">Transferase</keyword>
<dbReference type="PANTHER" id="PTHR30040">
    <property type="entry name" value="THIAMINE BIOSYNTHESIS LIPOPROTEIN APBE"/>
    <property type="match status" value="1"/>
</dbReference>
<evidence type="ECO:0000256" key="10">
    <source>
        <dbReference type="PIRNR" id="PIRNR006268"/>
    </source>
</evidence>
<keyword evidence="3 10" id="KW-0285">Flavoprotein</keyword>
<evidence type="ECO:0000256" key="1">
    <source>
        <dbReference type="ARBA" id="ARBA00011955"/>
    </source>
</evidence>
<evidence type="ECO:0000313" key="13">
    <source>
        <dbReference type="EMBL" id="HFI89975.1"/>
    </source>
</evidence>
<evidence type="ECO:0000256" key="2">
    <source>
        <dbReference type="ARBA" id="ARBA00016337"/>
    </source>
</evidence>
<comment type="catalytic activity">
    <reaction evidence="9 10">
        <text>L-threonyl-[protein] + FAD = FMN-L-threonyl-[protein] + AMP + H(+)</text>
        <dbReference type="Rhea" id="RHEA:36847"/>
        <dbReference type="Rhea" id="RHEA-COMP:11060"/>
        <dbReference type="Rhea" id="RHEA-COMP:11061"/>
        <dbReference type="ChEBI" id="CHEBI:15378"/>
        <dbReference type="ChEBI" id="CHEBI:30013"/>
        <dbReference type="ChEBI" id="CHEBI:57692"/>
        <dbReference type="ChEBI" id="CHEBI:74257"/>
        <dbReference type="ChEBI" id="CHEBI:456215"/>
        <dbReference type="EC" id="2.7.1.180"/>
    </reaction>
</comment>
<evidence type="ECO:0000256" key="6">
    <source>
        <dbReference type="ARBA" id="ARBA00022827"/>
    </source>
</evidence>
<keyword evidence="6 10" id="KW-0274">FAD</keyword>